<feature type="chain" id="PRO_5046312838" evidence="1">
    <location>
        <begin position="19"/>
        <end position="333"/>
    </location>
</feature>
<sequence length="333" mass="38740">MKFVITLLFFFFMPLVSAKPLTPGYFLKWDSDHTEREIRPVYPIDEKEIANFKVYKVAVENGKPSSVCFYAFSKPSDKSNFGAHCIRFSYSDLAVTRSFFNVAGEQVVNREGIYTVKYLFEGRQYPSLRQHLNKQGKLTESSLGVAQYRFKRDSKGRRVSEVRLNMEGTVVPEHNGFYEARFAFDNNDYATYRKGYDKNGRIMEGPNGYATAYFWFDENGTFLKEEFRDAKENLVLGPSGFFAKIVYENIDDSGNWHKISLYDEKDKLVSKYAAYAVAKYDRYNQRESITYYDTQMKISQNNRGVAKYLYKYDSARNLVKREGYSATNELVTP</sequence>
<keyword evidence="1" id="KW-0732">Signal</keyword>
<reference evidence="2 3" key="1">
    <citation type="submission" date="2023-05" db="EMBL/GenBank/DDBJ databases">
        <title>Pseudoalteromonas ardens sp. nov., Pseudoalteromonas obscura sp. nov., and Pseudoalteromonas umbrosa sp. nov., isolated from the coral Montipora capitata.</title>
        <authorList>
            <person name="Thomas E.M."/>
            <person name="Smith E.M."/>
            <person name="Papke E."/>
            <person name="Shlafstein M.D."/>
            <person name="Oline D.K."/>
            <person name="Videau P."/>
            <person name="Saw J.H."/>
            <person name="Strangman W.K."/>
            <person name="Ushijima B."/>
        </authorList>
    </citation>
    <scope>NUCLEOTIDE SEQUENCE [LARGE SCALE GENOMIC DNA]</scope>
    <source>
        <strain evidence="2 3">P94</strain>
    </source>
</reference>
<dbReference type="Proteomes" id="UP001231915">
    <property type="component" value="Unassembled WGS sequence"/>
</dbReference>
<keyword evidence="3" id="KW-1185">Reference proteome</keyword>
<evidence type="ECO:0000256" key="1">
    <source>
        <dbReference type="SAM" id="SignalP"/>
    </source>
</evidence>
<organism evidence="2 3">
    <name type="scientific">Pseudoalteromonas obscura</name>
    <dbReference type="NCBI Taxonomy" id="3048491"/>
    <lineage>
        <taxon>Bacteria</taxon>
        <taxon>Pseudomonadati</taxon>
        <taxon>Pseudomonadota</taxon>
        <taxon>Gammaproteobacteria</taxon>
        <taxon>Alteromonadales</taxon>
        <taxon>Pseudoalteromonadaceae</taxon>
        <taxon>Pseudoalteromonas</taxon>
    </lineage>
</organism>
<feature type="signal peptide" evidence="1">
    <location>
        <begin position="1"/>
        <end position="18"/>
    </location>
</feature>
<gene>
    <name evidence="2" type="ORF">QNM18_17260</name>
</gene>
<evidence type="ECO:0000313" key="2">
    <source>
        <dbReference type="EMBL" id="MDK2596802.1"/>
    </source>
</evidence>
<proteinExistence type="predicted"/>
<evidence type="ECO:0000313" key="3">
    <source>
        <dbReference type="Proteomes" id="UP001231915"/>
    </source>
</evidence>
<comment type="caution">
    <text evidence="2">The sequence shown here is derived from an EMBL/GenBank/DDBJ whole genome shotgun (WGS) entry which is preliminary data.</text>
</comment>
<dbReference type="EMBL" id="JASJUT010000008">
    <property type="protein sequence ID" value="MDK2596802.1"/>
    <property type="molecule type" value="Genomic_DNA"/>
</dbReference>
<accession>A0ABT7EP32</accession>
<name>A0ABT7EP32_9GAMM</name>
<dbReference type="RefSeq" id="WP_211008500.1">
    <property type="nucleotide sequence ID" value="NZ_JASJUT010000008.1"/>
</dbReference>
<protein>
    <submittedName>
        <fullName evidence="2">Uncharacterized protein</fullName>
    </submittedName>
</protein>